<name>M4Z5Q2_9BRAD</name>
<evidence type="ECO:0000313" key="2">
    <source>
        <dbReference type="Proteomes" id="UP000011841"/>
    </source>
</evidence>
<dbReference type="KEGG" id="aol:S58_28220"/>
<reference evidence="1 2" key="1">
    <citation type="journal article" date="2013" name="Appl. Environ. Microbiol.">
        <title>Genome analysis suggests that the soil oligotrophic bacterium Agromonas oligotrophica (Bradyrhizobium oligotrophicum) is a nitrogen-fixing symbiont of Aeschynomene indica.</title>
        <authorList>
            <person name="Okubo T."/>
            <person name="Fukushima S."/>
            <person name="Itakura M."/>
            <person name="Oshima K."/>
            <person name="Longtonglang A."/>
            <person name="Teaumroong N."/>
            <person name="Mitsui H."/>
            <person name="Hattori M."/>
            <person name="Hattori R."/>
            <person name="Hattori T."/>
            <person name="Minamisawa K."/>
        </authorList>
    </citation>
    <scope>NUCLEOTIDE SEQUENCE [LARGE SCALE GENOMIC DNA]</scope>
    <source>
        <strain evidence="1 2">S58</strain>
    </source>
</reference>
<organism evidence="1 2">
    <name type="scientific">Bradyrhizobium oligotrophicum S58</name>
    <dbReference type="NCBI Taxonomy" id="1245469"/>
    <lineage>
        <taxon>Bacteria</taxon>
        <taxon>Pseudomonadati</taxon>
        <taxon>Pseudomonadota</taxon>
        <taxon>Alphaproteobacteria</taxon>
        <taxon>Hyphomicrobiales</taxon>
        <taxon>Nitrobacteraceae</taxon>
        <taxon>Bradyrhizobium</taxon>
    </lineage>
</organism>
<sequence length="85" mass="9261">MSRSVAAPPISPHRSLMVAVKTRAFTILCEFEHAQTELIGKAVALSDGKAGTVEQVYLDELHGLRITISGHDGRWPVSTIKFTQS</sequence>
<evidence type="ECO:0008006" key="3">
    <source>
        <dbReference type="Google" id="ProtNLM"/>
    </source>
</evidence>
<gene>
    <name evidence="1" type="ORF">S58_28220</name>
</gene>
<dbReference type="EMBL" id="AP012603">
    <property type="protein sequence ID" value="BAM88828.1"/>
    <property type="molecule type" value="Genomic_DNA"/>
</dbReference>
<keyword evidence="2" id="KW-1185">Reference proteome</keyword>
<dbReference type="AlphaFoldDB" id="M4Z5Q2"/>
<dbReference type="eggNOG" id="ENOG50301FZ">
    <property type="taxonomic scope" value="Bacteria"/>
</dbReference>
<dbReference type="Proteomes" id="UP000011841">
    <property type="component" value="Chromosome"/>
</dbReference>
<dbReference type="PATRIC" id="fig|1245469.3.peg.2896"/>
<dbReference type="HOGENOM" id="CLU_194333_0_0_5"/>
<evidence type="ECO:0000313" key="1">
    <source>
        <dbReference type="EMBL" id="BAM88828.1"/>
    </source>
</evidence>
<proteinExistence type="predicted"/>
<accession>M4Z5Q2</accession>
<protein>
    <recommendedName>
        <fullName evidence="3">PRC-barrel domain-containing protein</fullName>
    </recommendedName>
</protein>